<accession>A0A5J4WPG7</accession>
<dbReference type="EMBL" id="SNRW01001408">
    <property type="protein sequence ID" value="KAA6396512.1"/>
    <property type="molecule type" value="Genomic_DNA"/>
</dbReference>
<evidence type="ECO:0000313" key="1">
    <source>
        <dbReference type="EMBL" id="KAA6396512.1"/>
    </source>
</evidence>
<dbReference type="InterPro" id="IPR016024">
    <property type="entry name" value="ARM-type_fold"/>
</dbReference>
<protein>
    <submittedName>
        <fullName evidence="1">Uncharacterized protein</fullName>
    </submittedName>
</protein>
<evidence type="ECO:0000313" key="2">
    <source>
        <dbReference type="Proteomes" id="UP000324800"/>
    </source>
</evidence>
<organism evidence="1 2">
    <name type="scientific">Streblomastix strix</name>
    <dbReference type="NCBI Taxonomy" id="222440"/>
    <lineage>
        <taxon>Eukaryota</taxon>
        <taxon>Metamonada</taxon>
        <taxon>Preaxostyla</taxon>
        <taxon>Oxymonadida</taxon>
        <taxon>Streblomastigidae</taxon>
        <taxon>Streblomastix</taxon>
    </lineage>
</organism>
<dbReference type="Proteomes" id="UP000324800">
    <property type="component" value="Unassembled WGS sequence"/>
</dbReference>
<name>A0A5J4WPG7_9EUKA</name>
<dbReference type="SUPFAM" id="SSF48371">
    <property type="entry name" value="ARM repeat"/>
    <property type="match status" value="1"/>
</dbReference>
<comment type="caution">
    <text evidence="1">The sequence shown here is derived from an EMBL/GenBank/DDBJ whole genome shotgun (WGS) entry which is preliminary data.</text>
</comment>
<dbReference type="InterPro" id="IPR011989">
    <property type="entry name" value="ARM-like"/>
</dbReference>
<sequence length="327" mass="37598">MTNPLQDIGAKPFADIRENNPKANFLQMIEQSLNEDDVNFQQAALIATQILTLRNDILSFSSVKNFLETCLKSQHNEIVKCSAETIANIVKDNLSAAEFVNTLIVDTLNFLQSYLELLFKYPKCTINPKLRQDLKILSKRIIEEKNRKFAALVLLEQLLGNAKTQFVKYLGSTIEIMWSLLQNDEIPIHSDASRCLGECMKQEEQRNSEQTRMRYQGYVDQLYYSTQGNKLNEIKLHGGLLALGEMLKLKYVRRHSKMDRIIQIINRLKDTRLSTVRYALFYILPPFALAFRSGVAIRQSSRNSKNHAIEIAISQSGIERLFNQFTN</sequence>
<dbReference type="AlphaFoldDB" id="A0A5J4WPG7"/>
<proteinExistence type="predicted"/>
<dbReference type="Gene3D" id="1.25.10.10">
    <property type="entry name" value="Leucine-rich Repeat Variant"/>
    <property type="match status" value="1"/>
</dbReference>
<reference evidence="1 2" key="1">
    <citation type="submission" date="2019-03" db="EMBL/GenBank/DDBJ databases">
        <title>Single cell metagenomics reveals metabolic interactions within the superorganism composed of flagellate Streblomastix strix and complex community of Bacteroidetes bacteria on its surface.</title>
        <authorList>
            <person name="Treitli S.C."/>
            <person name="Kolisko M."/>
            <person name="Husnik F."/>
            <person name="Keeling P."/>
            <person name="Hampl V."/>
        </authorList>
    </citation>
    <scope>NUCLEOTIDE SEQUENCE [LARGE SCALE GENOMIC DNA]</scope>
    <source>
        <strain evidence="1">ST1C</strain>
    </source>
</reference>
<gene>
    <name evidence="1" type="ORF">EZS28_007962</name>
</gene>